<evidence type="ECO:0000313" key="1">
    <source>
        <dbReference type="EMBL" id="SEW21745.1"/>
    </source>
</evidence>
<name>A0A1I0Q4C2_9BACT</name>
<protein>
    <recommendedName>
        <fullName evidence="3">Lipoprotein</fullName>
    </recommendedName>
</protein>
<keyword evidence="2" id="KW-1185">Reference proteome</keyword>
<dbReference type="Proteomes" id="UP000199373">
    <property type="component" value="Unassembled WGS sequence"/>
</dbReference>
<sequence length="152" mass="18385">MRRIVILFFCISFLQSCYTTRRNIDDQFVKQEIRIYKRVGDNYKVHYNILRMYIILKMTNSVYEIYTETAEGIMGKFSLRNDTLTLYHDFQLGFSDSTINVAKLNRKDTIPEFYPTKFIVRKDSLIDITDYYDFPEYQKAFTRPKENYILVR</sequence>
<accession>A0A1I0Q4C2</accession>
<organism evidence="1 2">
    <name type="scientific">Prevotella aff. ruminicola Tc2-24</name>
    <dbReference type="NCBI Taxonomy" id="81582"/>
    <lineage>
        <taxon>Bacteria</taxon>
        <taxon>Pseudomonadati</taxon>
        <taxon>Bacteroidota</taxon>
        <taxon>Bacteroidia</taxon>
        <taxon>Bacteroidales</taxon>
        <taxon>Prevotellaceae</taxon>
        <taxon>Prevotella</taxon>
    </lineage>
</organism>
<proteinExistence type="predicted"/>
<gene>
    <name evidence="1" type="ORF">SAMN04487850_2222</name>
</gene>
<dbReference type="PROSITE" id="PS51257">
    <property type="entry name" value="PROKAR_LIPOPROTEIN"/>
    <property type="match status" value="1"/>
</dbReference>
<evidence type="ECO:0008006" key="3">
    <source>
        <dbReference type="Google" id="ProtNLM"/>
    </source>
</evidence>
<dbReference type="AlphaFoldDB" id="A0A1I0Q4C2"/>
<reference evidence="1 2" key="1">
    <citation type="submission" date="2016-10" db="EMBL/GenBank/DDBJ databases">
        <authorList>
            <person name="de Groot N.N."/>
        </authorList>
    </citation>
    <scope>NUCLEOTIDE SEQUENCE [LARGE SCALE GENOMIC DNA]</scope>
    <source>
        <strain evidence="1 2">TC2-24</strain>
    </source>
</reference>
<dbReference type="EMBL" id="FOIQ01000005">
    <property type="protein sequence ID" value="SEW21745.1"/>
    <property type="molecule type" value="Genomic_DNA"/>
</dbReference>
<evidence type="ECO:0000313" key="2">
    <source>
        <dbReference type="Proteomes" id="UP000199373"/>
    </source>
</evidence>